<dbReference type="EMBL" id="BPLF01000006">
    <property type="protein sequence ID" value="GIX65967.1"/>
    <property type="molecule type" value="Genomic_DNA"/>
</dbReference>
<organism evidence="2 3">
    <name type="scientific">Babesia caballi</name>
    <dbReference type="NCBI Taxonomy" id="5871"/>
    <lineage>
        <taxon>Eukaryota</taxon>
        <taxon>Sar</taxon>
        <taxon>Alveolata</taxon>
        <taxon>Apicomplexa</taxon>
        <taxon>Aconoidasida</taxon>
        <taxon>Piroplasmida</taxon>
        <taxon>Babesiidae</taxon>
        <taxon>Babesia</taxon>
    </lineage>
</organism>
<feature type="region of interest" description="Disordered" evidence="1">
    <location>
        <begin position="404"/>
        <end position="544"/>
    </location>
</feature>
<dbReference type="AlphaFoldDB" id="A0AAV4M232"/>
<keyword evidence="3" id="KW-1185">Reference proteome</keyword>
<dbReference type="GeneID" id="94197448"/>
<gene>
    <name evidence="2" type="ORF">BcabD6B2_54030</name>
</gene>
<name>A0AAV4M232_BABCB</name>
<protein>
    <submittedName>
        <fullName evidence="2">Secreted antigen 1</fullName>
    </submittedName>
</protein>
<feature type="compositionally biased region" description="Polar residues" evidence="1">
    <location>
        <begin position="490"/>
        <end position="512"/>
    </location>
</feature>
<evidence type="ECO:0000256" key="1">
    <source>
        <dbReference type="SAM" id="MobiDB-lite"/>
    </source>
</evidence>
<dbReference type="RefSeq" id="XP_067718036.1">
    <property type="nucleotide sequence ID" value="XM_067861935.1"/>
</dbReference>
<reference evidence="2 3" key="1">
    <citation type="submission" date="2021-06" db="EMBL/GenBank/DDBJ databases">
        <title>Genome sequence of Babesia caballi.</title>
        <authorList>
            <person name="Yamagishi J."/>
            <person name="Kidaka T."/>
            <person name="Ochi A."/>
        </authorList>
    </citation>
    <scope>NUCLEOTIDE SEQUENCE [LARGE SCALE GENOMIC DNA]</scope>
    <source>
        <strain evidence="2">USDA-D6B2</strain>
    </source>
</reference>
<proteinExistence type="predicted"/>
<dbReference type="Proteomes" id="UP001497744">
    <property type="component" value="Unassembled WGS sequence"/>
</dbReference>
<comment type="caution">
    <text evidence="2">The sequence shown here is derived from an EMBL/GenBank/DDBJ whole genome shotgun (WGS) entry which is preliminary data.</text>
</comment>
<feature type="compositionally biased region" description="Low complexity" evidence="1">
    <location>
        <begin position="455"/>
        <end position="489"/>
    </location>
</feature>
<evidence type="ECO:0000313" key="2">
    <source>
        <dbReference type="EMBL" id="GIX65967.1"/>
    </source>
</evidence>
<accession>A0AAV4M232</accession>
<evidence type="ECO:0000313" key="3">
    <source>
        <dbReference type="Proteomes" id="UP001497744"/>
    </source>
</evidence>
<sequence length="586" mass="62610">MPELSRSSSYSFKEPQNIKEALTFLAALSENPQLISQITELVKQRARTYLKYETISGGLYNINESLSKTLTAARFVREAIVNRKLKKTYGHYSTLISAYDYANTCVTFLLELLPKLHVTLYYLYFQAGTIFRNQGGGRWYEYTCNDEDGYVCKWLTDKPIYRTGYAPVSKAALLPGGYRNKGGLGDADGGLLEGELAELLDPHAGDGCLQKLLIILCFNTSFTNANVAAVLSVLKAFCEAVKNDTLLERTTRHPSLKDICTKLLPNLKPLTADPDDESASIVSLFKGNENEYKDLLKTEAYNVYIGCLKEKLPILISYLYDMGKECNRWTPYSLIHAEIVGPFTYGFIYGKKWSTALDRTNVMPNLPVDISKLIGNGEPSTEGTLCALWQCLDPEKYTCPFTSADAETTMSSPPQPGEGASAQSPEKVESRKQSAGEQVPAEATAPQGQSLEPTAAASSSSSGSELSASISVPASSASTHHSDATTPASNSGDHSSVSQEGGHSSTTPSPGCSSADGCPEQSHDGTSEASTGSPPSVGDNDHSATNAQSAITIGGATGGAAVLGGGCAALFYFNVGGLKTLITGVP</sequence>